<comment type="caution">
    <text evidence="2">The sequence shown here is derived from an EMBL/GenBank/DDBJ whole genome shotgun (WGS) entry which is preliminary data.</text>
</comment>
<feature type="signal peptide" evidence="1">
    <location>
        <begin position="1"/>
        <end position="40"/>
    </location>
</feature>
<dbReference type="EMBL" id="JANCLU010000008">
    <property type="protein sequence ID" value="MCP8938958.1"/>
    <property type="molecule type" value="Genomic_DNA"/>
</dbReference>
<dbReference type="Pfam" id="PF11306">
    <property type="entry name" value="DUF3108"/>
    <property type="match status" value="1"/>
</dbReference>
<feature type="chain" id="PRO_5046663283" evidence="1">
    <location>
        <begin position="41"/>
        <end position="282"/>
    </location>
</feature>
<dbReference type="Proteomes" id="UP001205890">
    <property type="component" value="Unassembled WGS sequence"/>
</dbReference>
<gene>
    <name evidence="2" type="ORF">NK718_10560</name>
</gene>
<accession>A0ABT1LFD3</accession>
<evidence type="ECO:0000313" key="3">
    <source>
        <dbReference type="Proteomes" id="UP001205890"/>
    </source>
</evidence>
<evidence type="ECO:0000313" key="2">
    <source>
        <dbReference type="EMBL" id="MCP8938958.1"/>
    </source>
</evidence>
<proteinExistence type="predicted"/>
<keyword evidence="1" id="KW-0732">Signal</keyword>
<name>A0ABT1LFD3_9HYPH</name>
<organism evidence="2 3">
    <name type="scientific">Alsobacter ponti</name>
    <dbReference type="NCBI Taxonomy" id="2962936"/>
    <lineage>
        <taxon>Bacteria</taxon>
        <taxon>Pseudomonadati</taxon>
        <taxon>Pseudomonadota</taxon>
        <taxon>Alphaproteobacteria</taxon>
        <taxon>Hyphomicrobiales</taxon>
        <taxon>Alsobacteraceae</taxon>
        <taxon>Alsobacter</taxon>
    </lineage>
</organism>
<protein>
    <submittedName>
        <fullName evidence="2">DUF3108 domain-containing protein</fullName>
    </submittedName>
</protein>
<dbReference type="RefSeq" id="WP_254741530.1">
    <property type="nucleotide sequence ID" value="NZ_JANCLU010000008.1"/>
</dbReference>
<keyword evidence="3" id="KW-1185">Reference proteome</keyword>
<reference evidence="2 3" key="1">
    <citation type="submission" date="2022-07" db="EMBL/GenBank/DDBJ databases">
        <authorList>
            <person name="Li W.-J."/>
            <person name="Deng Q.-Q."/>
        </authorList>
    </citation>
    <scope>NUCLEOTIDE SEQUENCE [LARGE SCALE GENOMIC DNA]</scope>
    <source>
        <strain evidence="2 3">SYSU M60028</strain>
    </source>
</reference>
<dbReference type="InterPro" id="IPR021457">
    <property type="entry name" value="DUF3108"/>
</dbReference>
<evidence type="ECO:0000256" key="1">
    <source>
        <dbReference type="SAM" id="SignalP"/>
    </source>
</evidence>
<sequence length="282" mass="29464">MPSPFLNGFLPGFFLAARGRRRALALGVASFALAVSAARAADAVEIQYGISLASLPIGTAQLAATFNRDAYKLDVKARMTGLAGMLTSGKGAGAATGSATGGKVSPATYALVSGGGDNTVSVRMALNGGSVANLEIEPPLEPRPDRVPLQESHTRNVVDPISALLMSPPPGNGLLDRANCERTIPVFDGAGRFDVKLSYSATRKVSVPGYSGDVLVCSARYTPIAGHRASRKATQFMAENKEMEVWLAPFEGPRALLPYKISVRTMIGTAVIEATKLTASKN</sequence>